<reference evidence="9 10" key="1">
    <citation type="submission" date="2019-06" db="EMBL/GenBank/DDBJ databases">
        <title>Sequencing the genomes of 1000 actinobacteria strains.</title>
        <authorList>
            <person name="Klenk H.-P."/>
        </authorList>
    </citation>
    <scope>NUCLEOTIDE SEQUENCE [LARGE SCALE GENOMIC DNA]</scope>
    <source>
        <strain evidence="9 10">DSM 8251</strain>
    </source>
</reference>
<evidence type="ECO:0000256" key="6">
    <source>
        <dbReference type="SAM" id="MobiDB-lite"/>
    </source>
</evidence>
<feature type="transmembrane region" description="Helical" evidence="7">
    <location>
        <begin position="211"/>
        <end position="231"/>
    </location>
</feature>
<evidence type="ECO:0000256" key="4">
    <source>
        <dbReference type="ARBA" id="ARBA00022989"/>
    </source>
</evidence>
<gene>
    <name evidence="9" type="ORF">FB460_2522</name>
</gene>
<dbReference type="SUPFAM" id="SSF82866">
    <property type="entry name" value="Multidrug efflux transporter AcrB transmembrane domain"/>
    <property type="match status" value="2"/>
</dbReference>
<dbReference type="InterPro" id="IPR050545">
    <property type="entry name" value="Mycobact_MmpL"/>
</dbReference>
<feature type="compositionally biased region" description="Basic residues" evidence="6">
    <location>
        <begin position="341"/>
        <end position="352"/>
    </location>
</feature>
<feature type="transmembrane region" description="Helical" evidence="7">
    <location>
        <begin position="575"/>
        <end position="595"/>
    </location>
</feature>
<accession>A0A542Z8F7</accession>
<feature type="transmembrane region" description="Helical" evidence="7">
    <location>
        <begin position="651"/>
        <end position="675"/>
    </location>
</feature>
<feature type="transmembrane region" description="Helical" evidence="7">
    <location>
        <begin position="607"/>
        <end position="630"/>
    </location>
</feature>
<keyword evidence="4 7" id="KW-1133">Transmembrane helix</keyword>
<evidence type="ECO:0000256" key="5">
    <source>
        <dbReference type="ARBA" id="ARBA00023136"/>
    </source>
</evidence>
<dbReference type="GO" id="GO:0005886">
    <property type="term" value="C:plasma membrane"/>
    <property type="evidence" value="ECO:0007669"/>
    <property type="project" value="UniProtKB-SubCell"/>
</dbReference>
<dbReference type="PROSITE" id="PS50156">
    <property type="entry name" value="SSD"/>
    <property type="match status" value="1"/>
</dbReference>
<feature type="transmembrane region" description="Helical" evidence="7">
    <location>
        <begin position="379"/>
        <end position="401"/>
    </location>
</feature>
<dbReference type="Pfam" id="PF03176">
    <property type="entry name" value="MMPL"/>
    <property type="match status" value="2"/>
</dbReference>
<evidence type="ECO:0000259" key="8">
    <source>
        <dbReference type="PROSITE" id="PS50156"/>
    </source>
</evidence>
<feature type="region of interest" description="Disordered" evidence="6">
    <location>
        <begin position="341"/>
        <end position="369"/>
    </location>
</feature>
<dbReference type="InterPro" id="IPR000731">
    <property type="entry name" value="SSD"/>
</dbReference>
<feature type="transmembrane region" description="Helical" evidence="7">
    <location>
        <begin position="276"/>
        <end position="299"/>
    </location>
</feature>
<feature type="transmembrane region" description="Helical" evidence="7">
    <location>
        <begin position="184"/>
        <end position="204"/>
    </location>
</feature>
<feature type="transmembrane region" description="Helical" evidence="7">
    <location>
        <begin position="237"/>
        <end position="255"/>
    </location>
</feature>
<evidence type="ECO:0000256" key="2">
    <source>
        <dbReference type="ARBA" id="ARBA00022475"/>
    </source>
</evidence>
<comment type="subcellular location">
    <subcellularLocation>
        <location evidence="1">Cell membrane</location>
        <topology evidence="1">Multi-pass membrane protein</topology>
    </subcellularLocation>
</comment>
<keyword evidence="2" id="KW-1003">Cell membrane</keyword>
<name>A0A542Z8F7_9ACTN</name>
<evidence type="ECO:0000256" key="7">
    <source>
        <dbReference type="SAM" id="Phobius"/>
    </source>
</evidence>
<evidence type="ECO:0000256" key="1">
    <source>
        <dbReference type="ARBA" id="ARBA00004651"/>
    </source>
</evidence>
<dbReference type="PANTHER" id="PTHR33406:SF13">
    <property type="entry name" value="MEMBRANE PROTEIN YDFJ"/>
    <property type="match status" value="1"/>
</dbReference>
<keyword evidence="5 7" id="KW-0472">Membrane</keyword>
<keyword evidence="10" id="KW-1185">Reference proteome</keyword>
<protein>
    <submittedName>
        <fullName evidence="9">RND superfamily putative drug exporter</fullName>
    </submittedName>
</protein>
<sequence>MSTMLYALGRWCFRMRRRVVLVWFGILVLLGGLAGLLHTGFNEEFEIPGTPSQVALDQLYMTFPEVAGTRATMVIVPPEGTTVDSPGFRALVENELDRLDDLEVVDTVASPYDDLIDGLINDDRSAALVNLTLTVDPVEVTDEELQPLLDIADKIEADLPAGSQVAMGGDAFAVEIPGLSITEVFGVIVALIVLLVTLGSAIAAGMPIVTALWGVGASSLLMLAATGVMTISSTTPILSVMLGLAVGIDYALFILTRHREQLGEGLDAEESAARSLATAGSAIVFAGITCIIALVGLAVARIPFLTVMGVFAAIGVGLAVLIAMTILPAFMGFAGERLRPRARKTRAQKSRGRRAEDEPSEMPQRAEPKRAGRGFLGTWVHWAITWPWLTVIVIVVALGALSVPGKDLQLSLPNPGQNSIGSPERETYDLTAEKFGPGYNGPLIVTAEIIQSTDPLGLMDDLKREVESVPGVKLVALATPNPNADTGFIQVIPETAPDDPATTELVEHIRELQPRWEEQYGVPTAVTGMTAVQIDISTRLAQALLPFGIFVVGLSLVLLTMVFRSIAIPIKTALGYLLSVGSAFGATVIVFHHGIGMQVINLEQPQAVVSFYPILLMGILFGLAMDYEVFLVARMREEYMHGADAESAIRLGFVGSGKVVIATASIMVAVFAFFVPEGMGAIKAIAFGLAIGVTVDAFIVRMTLVPAVMKLLGDKAWWIPKWLDERLPTFDVEGDAMTRMVNLQDWGSGRAVRVEGFAPHTPASGNLCAPIDLDVPHGDVLVVQSDRRRRLPLLYALAGRLRGTVGTAKVLGRLLPEQSAQVRRQVALIDGSTAEDLRADLERALRRHTPMIVIDAADALPTADDRDALADLLAGRLGDDEQPTVVLGVADLDVVEPLITTTYHTIELLSDHHRAAELVTAGGQ</sequence>
<dbReference type="EMBL" id="VFOR01000004">
    <property type="protein sequence ID" value="TQL56628.1"/>
    <property type="molecule type" value="Genomic_DNA"/>
</dbReference>
<feature type="transmembrane region" description="Helical" evidence="7">
    <location>
        <begin position="681"/>
        <end position="700"/>
    </location>
</feature>
<dbReference type="Proteomes" id="UP000316196">
    <property type="component" value="Unassembled WGS sequence"/>
</dbReference>
<organism evidence="9 10">
    <name type="scientific">Propioniferax innocua</name>
    <dbReference type="NCBI Taxonomy" id="1753"/>
    <lineage>
        <taxon>Bacteria</taxon>
        <taxon>Bacillati</taxon>
        <taxon>Actinomycetota</taxon>
        <taxon>Actinomycetes</taxon>
        <taxon>Propionibacteriales</taxon>
        <taxon>Propionibacteriaceae</taxon>
        <taxon>Propioniferax</taxon>
    </lineage>
</organism>
<feature type="transmembrane region" description="Helical" evidence="7">
    <location>
        <begin position="305"/>
        <end position="334"/>
    </location>
</feature>
<dbReference type="InterPro" id="IPR004869">
    <property type="entry name" value="MMPL_dom"/>
</dbReference>
<keyword evidence="3 7" id="KW-0812">Transmembrane</keyword>
<proteinExistence type="predicted"/>
<dbReference type="AlphaFoldDB" id="A0A542Z8F7"/>
<dbReference type="PANTHER" id="PTHR33406">
    <property type="entry name" value="MEMBRANE PROTEIN MJ1562-RELATED"/>
    <property type="match status" value="1"/>
</dbReference>
<comment type="caution">
    <text evidence="9">The sequence shown here is derived from an EMBL/GenBank/DDBJ whole genome shotgun (WGS) entry which is preliminary data.</text>
</comment>
<evidence type="ECO:0000313" key="9">
    <source>
        <dbReference type="EMBL" id="TQL56628.1"/>
    </source>
</evidence>
<dbReference type="Gene3D" id="1.20.1640.10">
    <property type="entry name" value="Multidrug efflux transporter AcrB transmembrane domain"/>
    <property type="match status" value="2"/>
</dbReference>
<evidence type="ECO:0000313" key="10">
    <source>
        <dbReference type="Proteomes" id="UP000316196"/>
    </source>
</evidence>
<feature type="domain" description="SSD" evidence="8">
    <location>
        <begin position="208"/>
        <end position="333"/>
    </location>
</feature>
<feature type="transmembrane region" description="Helical" evidence="7">
    <location>
        <begin position="543"/>
        <end position="563"/>
    </location>
</feature>
<evidence type="ECO:0000256" key="3">
    <source>
        <dbReference type="ARBA" id="ARBA00022692"/>
    </source>
</evidence>